<dbReference type="InterPro" id="IPR050971">
    <property type="entry name" value="Cadherin-domain_protein"/>
</dbReference>
<keyword evidence="4" id="KW-0165">Cleavage on pair of basic residues</keyword>
<keyword evidence="17" id="KW-1185">Reference proteome</keyword>
<evidence type="ECO:0000313" key="16">
    <source>
        <dbReference type="Ensembl" id="ENSOANP00000008954.2"/>
    </source>
</evidence>
<dbReference type="HOGENOM" id="CLU_005284_0_2_1"/>
<feature type="transmembrane region" description="Helical" evidence="14">
    <location>
        <begin position="719"/>
        <end position="741"/>
    </location>
</feature>
<dbReference type="FunFam" id="2.60.40.60:FF:000019">
    <property type="entry name" value="Cadherin 2"/>
    <property type="match status" value="1"/>
</dbReference>
<protein>
    <submittedName>
        <fullName evidence="16">Desmocollin 1</fullName>
    </submittedName>
</protein>
<evidence type="ECO:0000313" key="17">
    <source>
        <dbReference type="Proteomes" id="UP000002279"/>
    </source>
</evidence>
<dbReference type="GO" id="GO:0007156">
    <property type="term" value="P:homophilic cell adhesion via plasma membrane adhesion molecules"/>
    <property type="evidence" value="ECO:0007669"/>
    <property type="project" value="InterPro"/>
</dbReference>
<evidence type="ECO:0000256" key="8">
    <source>
        <dbReference type="ARBA" id="ARBA00022889"/>
    </source>
</evidence>
<dbReference type="Pfam" id="PF08758">
    <property type="entry name" value="Cadherin_pro"/>
    <property type="match status" value="1"/>
</dbReference>
<evidence type="ECO:0000256" key="9">
    <source>
        <dbReference type="ARBA" id="ARBA00022949"/>
    </source>
</evidence>
<dbReference type="PRINTS" id="PR00205">
    <property type="entry name" value="CADHERIN"/>
</dbReference>
<dbReference type="GO" id="GO:0050680">
    <property type="term" value="P:negative regulation of epithelial cell proliferation"/>
    <property type="evidence" value="ECO:0007669"/>
    <property type="project" value="Ensembl"/>
</dbReference>
<dbReference type="InterPro" id="IPR027397">
    <property type="entry name" value="Catenin-bd_sf"/>
</dbReference>
<dbReference type="Ensembl" id="ENSOANT00000008956.2">
    <property type="protein sequence ID" value="ENSOANP00000008954.2"/>
    <property type="gene ID" value="ENSOANG00000005624.3"/>
</dbReference>
<evidence type="ECO:0000256" key="13">
    <source>
        <dbReference type="PROSITE-ProRule" id="PRU00043"/>
    </source>
</evidence>
<feature type="domain" description="Cadherin" evidence="15">
    <location>
        <begin position="499"/>
        <end position="604"/>
    </location>
</feature>
<dbReference type="Gene3D" id="4.10.900.10">
    <property type="entry name" value="TCF3-CBD (Catenin binding domain)"/>
    <property type="match status" value="1"/>
</dbReference>
<dbReference type="GO" id="GO:0030057">
    <property type="term" value="C:desmosome"/>
    <property type="evidence" value="ECO:0000318"/>
    <property type="project" value="GO_Central"/>
</dbReference>
<reference evidence="16" key="3">
    <citation type="submission" date="2025-09" db="UniProtKB">
        <authorList>
            <consortium name="Ensembl"/>
        </authorList>
    </citation>
    <scope>IDENTIFICATION</scope>
    <source>
        <strain evidence="16">Glennie</strain>
    </source>
</reference>
<dbReference type="GO" id="GO:0098609">
    <property type="term" value="P:cell-cell adhesion"/>
    <property type="evidence" value="ECO:0000318"/>
    <property type="project" value="GO_Central"/>
</dbReference>
<dbReference type="FunFam" id="2.60.40.60:FF:000011">
    <property type="entry name" value="Cadherin 1"/>
    <property type="match status" value="1"/>
</dbReference>
<dbReference type="GO" id="GO:0005886">
    <property type="term" value="C:plasma membrane"/>
    <property type="evidence" value="ECO:0007669"/>
    <property type="project" value="UniProtKB-SubCell"/>
</dbReference>
<dbReference type="PANTHER" id="PTHR24025">
    <property type="entry name" value="DESMOGLEIN FAMILY MEMBER"/>
    <property type="match status" value="1"/>
</dbReference>
<dbReference type="GO" id="GO:0061436">
    <property type="term" value="P:establishment of skin barrier"/>
    <property type="evidence" value="ECO:0007669"/>
    <property type="project" value="Ensembl"/>
</dbReference>
<evidence type="ECO:0000256" key="7">
    <source>
        <dbReference type="ARBA" id="ARBA00022837"/>
    </source>
</evidence>
<accession>F7AH71</accession>
<dbReference type="OMA" id="VTICRHE"/>
<dbReference type="InterPro" id="IPR009122">
    <property type="entry name" value="Desmosomal_cadherin"/>
</dbReference>
<evidence type="ECO:0000256" key="10">
    <source>
        <dbReference type="ARBA" id="ARBA00022989"/>
    </source>
</evidence>
<keyword evidence="11 14" id="KW-0472">Membrane</keyword>
<evidence type="ECO:0000256" key="12">
    <source>
        <dbReference type="ARBA" id="ARBA00023180"/>
    </source>
</evidence>
<dbReference type="SMART" id="SM01055">
    <property type="entry name" value="Cadherin_pro"/>
    <property type="match status" value="1"/>
</dbReference>
<dbReference type="FunFam" id="2.60.40.60:FF:000027">
    <property type="entry name" value="Cadherin 2"/>
    <property type="match status" value="1"/>
</dbReference>
<keyword evidence="9" id="KW-0965">Cell junction</keyword>
<dbReference type="PRINTS" id="PR01820">
    <property type="entry name" value="DESMOCOLLIN"/>
</dbReference>
<dbReference type="PROSITE" id="PS50268">
    <property type="entry name" value="CADHERIN_2"/>
    <property type="match status" value="5"/>
</dbReference>
<feature type="domain" description="Cadherin" evidence="15">
    <location>
        <begin position="382"/>
        <end position="503"/>
    </location>
</feature>
<keyword evidence="6" id="KW-0677">Repeat</keyword>
<evidence type="ECO:0000256" key="6">
    <source>
        <dbReference type="ARBA" id="ARBA00022737"/>
    </source>
</evidence>
<dbReference type="SMART" id="SM00112">
    <property type="entry name" value="CA"/>
    <property type="match status" value="5"/>
</dbReference>
<comment type="subcellular location">
    <subcellularLocation>
        <location evidence="2">Cell junction</location>
        <location evidence="2">Desmosome</location>
    </subcellularLocation>
    <subcellularLocation>
        <location evidence="1">Cell membrane</location>
        <topology evidence="1">Single-pass type I membrane protein</topology>
    </subcellularLocation>
</comment>
<organism evidence="16 17">
    <name type="scientific">Ornithorhynchus anatinus</name>
    <name type="common">Duckbill platypus</name>
    <dbReference type="NCBI Taxonomy" id="9258"/>
    <lineage>
        <taxon>Eukaryota</taxon>
        <taxon>Metazoa</taxon>
        <taxon>Chordata</taxon>
        <taxon>Craniata</taxon>
        <taxon>Vertebrata</taxon>
        <taxon>Euteleostomi</taxon>
        <taxon>Mammalia</taxon>
        <taxon>Monotremata</taxon>
        <taxon>Ornithorhynchidae</taxon>
        <taxon>Ornithorhynchus</taxon>
    </lineage>
</organism>
<keyword evidence="8" id="KW-0130">Cell adhesion</keyword>
<evidence type="ECO:0000256" key="5">
    <source>
        <dbReference type="ARBA" id="ARBA00022692"/>
    </source>
</evidence>
<dbReference type="Gene3D" id="2.60.40.60">
    <property type="entry name" value="Cadherins"/>
    <property type="match status" value="6"/>
</dbReference>
<dbReference type="PROSITE" id="PS00232">
    <property type="entry name" value="CADHERIN_1"/>
    <property type="match status" value="1"/>
</dbReference>
<proteinExistence type="predicted"/>
<evidence type="ECO:0000256" key="14">
    <source>
        <dbReference type="SAM" id="Phobius"/>
    </source>
</evidence>
<dbReference type="eggNOG" id="KOG3594">
    <property type="taxonomic scope" value="Eukaryota"/>
</dbReference>
<dbReference type="FunFam" id="4.10.900.10:FF:000005">
    <property type="entry name" value="Desmocollin 2"/>
    <property type="match status" value="1"/>
</dbReference>
<keyword evidence="10 14" id="KW-1133">Transmembrane helix</keyword>
<reference evidence="16" key="2">
    <citation type="submission" date="2025-08" db="UniProtKB">
        <authorList>
            <consortium name="Ensembl"/>
        </authorList>
    </citation>
    <scope>IDENTIFICATION</scope>
    <source>
        <strain evidence="16">Glennie</strain>
    </source>
</reference>
<dbReference type="InterPro" id="IPR002126">
    <property type="entry name" value="Cadherin-like_dom"/>
</dbReference>
<feature type="domain" description="Cadherin" evidence="15">
    <location>
        <begin position="270"/>
        <end position="381"/>
    </location>
</feature>
<dbReference type="GO" id="GO:0031069">
    <property type="term" value="P:hair follicle morphogenesis"/>
    <property type="evidence" value="ECO:0007669"/>
    <property type="project" value="Ensembl"/>
</dbReference>
<dbReference type="AlphaFoldDB" id="F7AH71"/>
<keyword evidence="5 14" id="KW-0812">Transmembrane</keyword>
<dbReference type="Proteomes" id="UP000002279">
    <property type="component" value="Chromosome 7"/>
</dbReference>
<dbReference type="GO" id="GO:0002160">
    <property type="term" value="P:desmosome maintenance"/>
    <property type="evidence" value="ECO:0007669"/>
    <property type="project" value="Ensembl"/>
</dbReference>
<evidence type="ECO:0000256" key="11">
    <source>
        <dbReference type="ARBA" id="ARBA00023136"/>
    </source>
</evidence>
<keyword evidence="3" id="KW-1003">Cell membrane</keyword>
<keyword evidence="12" id="KW-0325">Glycoprotein</keyword>
<dbReference type="PRINTS" id="PR01818">
    <property type="entry name" value="DESMOCADHERN"/>
</dbReference>
<gene>
    <name evidence="16" type="primary">DSC1</name>
</gene>
<evidence type="ECO:0000256" key="4">
    <source>
        <dbReference type="ARBA" id="ARBA00022685"/>
    </source>
</evidence>
<name>F7AH71_ORNAN</name>
<dbReference type="InterPro" id="IPR020894">
    <property type="entry name" value="Cadherin_CS"/>
</dbReference>
<dbReference type="CDD" id="cd11304">
    <property type="entry name" value="Cadherin_repeat"/>
    <property type="match status" value="5"/>
</dbReference>
<evidence type="ECO:0000256" key="3">
    <source>
        <dbReference type="ARBA" id="ARBA00022475"/>
    </source>
</evidence>
<dbReference type="SUPFAM" id="SSF49313">
    <property type="entry name" value="Cadherin-like"/>
    <property type="match status" value="6"/>
</dbReference>
<dbReference type="PANTHER" id="PTHR24025:SF8">
    <property type="entry name" value="DESMOCOLLIN-1"/>
    <property type="match status" value="1"/>
</dbReference>
<dbReference type="InParanoid" id="F7AH71"/>
<sequence length="915" mass="102157">MVTSRIQKISLCFLNSRLLINSQVVDESQKFTSLYDKVRWWELSILSMLLLSSFCEACKKVVLKVPSHLQAGTLVGKVDLDECLTSANIILSNDPDFRVLEDGSVYATNTIRLSSEQKAFTILLSDTQKSEQKELEILLLPQGEKVRNRQAKNTVLKRTKRKWAPIPCSLMENSLGPFPQQIQQIQSDAAQNYTIYYSIGGPGVDKEPFNLFYIERDTGDIYCTRSVDREQYESFQIIGYATTPDGYTPEHPLPLLIKVEDDNDNAPYFENQVNSYSVMENCRVGMTVGQVTAKDKDEPHTLHTRLKYTILKQIPDTHRAFTIHPESGVITTTTNLLDREECHTYQLIVQAQDMGGQPFGLRGTGTVTITLEDENDNSPVFTQASYIAQVEENTVNVEILRLRVEDKDIPNSPHSRANYTILKGNENGNFRITTDPRTNEGVLCVVKALNYEEIRQMLLVIGVVNEARFSKGGNSRGVTMCTTEVTVNVRDQDEGPECNPPIKVIQSKDGLKVGSEIFGYQAVDPETGNSEGLRYQKLSDKDNWFEINESTGTLRTVKELDRESKFVKNNQYNVTVSARDAVGRTCTGTLVVLMEDINDNAPRIIQNDVIICHPANDFVELKAVDFDEPENGPPFSFALDNSAIKFWTIEKKTDTTAQLHLRETLKYDNYSVPIMVTDRHGHGKMTPLKVRVCQCTVPSECPRGVQKGSSSSDIRLGRWAILAIVLGSALLLCVLLTCVCATAKRTVQKCFPEDIAQQNLIISNTEGPGEEVMDANIRLPNQSISICDPVCVGTLGGQGIKTGGHQNFEMVKGGGHHTLESCKGGGQSMMDTGRYAYTDWHCFTQPRLGEKVYLCGQDEEHKHSEDYVLSYNYEGKGSAAGSVGCCSDQQEEEGLEFLVHLEPKFKTLAKTCLKQ</sequence>
<dbReference type="FunFam" id="2.60.40.60:FF:000031">
    <property type="entry name" value="Cadherin 3"/>
    <property type="match status" value="1"/>
</dbReference>
<feature type="domain" description="Cadherin" evidence="15">
    <location>
        <begin position="621"/>
        <end position="704"/>
    </location>
</feature>
<reference evidence="16 17" key="1">
    <citation type="journal article" date="2008" name="Nature">
        <title>Genome analysis of the platypus reveals unique signatures of evolution.</title>
        <authorList>
            <person name="Warren W.C."/>
            <person name="Hillier L.W."/>
            <person name="Marshall Graves J.A."/>
            <person name="Birney E."/>
            <person name="Ponting C.P."/>
            <person name="Grutzner F."/>
            <person name="Belov K."/>
            <person name="Miller W."/>
            <person name="Clarke L."/>
            <person name="Chinwalla A.T."/>
            <person name="Yang S.P."/>
            <person name="Heger A."/>
            <person name="Locke D.P."/>
            <person name="Miethke P."/>
            <person name="Waters P.D."/>
            <person name="Veyrunes F."/>
            <person name="Fulton L."/>
            <person name="Fulton B."/>
            <person name="Graves T."/>
            <person name="Wallis J."/>
            <person name="Puente X.S."/>
            <person name="Lopez-Otin C."/>
            <person name="Ordonez G.R."/>
            <person name="Eichler E.E."/>
            <person name="Chen L."/>
            <person name="Cheng Z."/>
            <person name="Deakin J.E."/>
            <person name="Alsop A."/>
            <person name="Thompson K."/>
            <person name="Kirby P."/>
            <person name="Papenfuss A.T."/>
            <person name="Wakefield M.J."/>
            <person name="Olender T."/>
            <person name="Lancet D."/>
            <person name="Huttley G.A."/>
            <person name="Smit A.F."/>
            <person name="Pask A."/>
            <person name="Temple-Smith P."/>
            <person name="Batzer M.A."/>
            <person name="Walker J.A."/>
            <person name="Konkel M.K."/>
            <person name="Harris R.S."/>
            <person name="Whittington C.M."/>
            <person name="Wong E.S."/>
            <person name="Gemmell N.J."/>
            <person name="Buschiazzo E."/>
            <person name="Vargas Jentzsch I.M."/>
            <person name="Merkel A."/>
            <person name="Schmitz J."/>
            <person name="Zemann A."/>
            <person name="Churakov G."/>
            <person name="Kriegs J.O."/>
            <person name="Brosius J."/>
            <person name="Murchison E.P."/>
            <person name="Sachidanandam R."/>
            <person name="Smith C."/>
            <person name="Hannon G.J."/>
            <person name="Tsend-Ayush E."/>
            <person name="McMillan D."/>
            <person name="Attenborough R."/>
            <person name="Rens W."/>
            <person name="Ferguson-Smith M."/>
            <person name="Lefevre C.M."/>
            <person name="Sharp J.A."/>
            <person name="Nicholas K.R."/>
            <person name="Ray D.A."/>
            <person name="Kube M."/>
            <person name="Reinhardt R."/>
            <person name="Pringle T.H."/>
            <person name="Taylor J."/>
            <person name="Jones R.C."/>
            <person name="Nixon B."/>
            <person name="Dacheux J.L."/>
            <person name="Niwa H."/>
            <person name="Sekita Y."/>
            <person name="Huang X."/>
            <person name="Stark A."/>
            <person name="Kheradpour P."/>
            <person name="Kellis M."/>
            <person name="Flicek P."/>
            <person name="Chen Y."/>
            <person name="Webber C."/>
            <person name="Hardison R."/>
            <person name="Nelson J."/>
            <person name="Hallsworth-Pepin K."/>
            <person name="Delehaunty K."/>
            <person name="Markovic C."/>
            <person name="Minx P."/>
            <person name="Feng Y."/>
            <person name="Kremitzki C."/>
            <person name="Mitreva M."/>
            <person name="Glasscock J."/>
            <person name="Wylie T."/>
            <person name="Wohldmann P."/>
            <person name="Thiru P."/>
            <person name="Nhan M.N."/>
            <person name="Pohl C.S."/>
            <person name="Smith S.M."/>
            <person name="Hou S."/>
            <person name="Nefedov M."/>
            <person name="de Jong P.J."/>
            <person name="Renfree M.B."/>
            <person name="Mardis E.R."/>
            <person name="Wilson R.K."/>
        </authorList>
    </citation>
    <scope>NUCLEOTIDE SEQUENCE [LARGE SCALE GENOMIC DNA]</scope>
    <source>
        <strain evidence="16 17">Glennie</strain>
    </source>
</reference>
<evidence type="ECO:0000256" key="1">
    <source>
        <dbReference type="ARBA" id="ARBA00004251"/>
    </source>
</evidence>
<dbReference type="Bgee" id="ENSOANG00000005624">
    <property type="expression patterns" value="Expressed in testis"/>
</dbReference>
<dbReference type="InterPro" id="IPR014868">
    <property type="entry name" value="Cadherin_pro_dom"/>
</dbReference>
<dbReference type="InterPro" id="IPR015919">
    <property type="entry name" value="Cadherin-like_sf"/>
</dbReference>
<dbReference type="FunCoup" id="F7AH71">
    <property type="interactions" value="382"/>
</dbReference>
<dbReference type="FunFam" id="2.60.40.60:FF:000091">
    <property type="entry name" value="Desmocollin 1"/>
    <property type="match status" value="1"/>
</dbReference>
<keyword evidence="7 13" id="KW-0106">Calcium</keyword>
<dbReference type="GO" id="GO:0005509">
    <property type="term" value="F:calcium ion binding"/>
    <property type="evidence" value="ECO:0000318"/>
    <property type="project" value="GO_Central"/>
</dbReference>
<dbReference type="STRING" id="9258.ENSOANP00000008954"/>
<dbReference type="GeneTree" id="ENSGT01030000234624"/>
<evidence type="ECO:0000259" key="15">
    <source>
        <dbReference type="PROSITE" id="PS50268"/>
    </source>
</evidence>
<dbReference type="Pfam" id="PF00028">
    <property type="entry name" value="Cadherin"/>
    <property type="match status" value="4"/>
</dbReference>
<feature type="domain" description="Cadherin" evidence="15">
    <location>
        <begin position="162"/>
        <end position="269"/>
    </location>
</feature>
<evidence type="ECO:0000256" key="2">
    <source>
        <dbReference type="ARBA" id="ARBA00004568"/>
    </source>
</evidence>
<dbReference type="FunFam" id="2.60.40.60:FF:000096">
    <property type="entry name" value="Desmocollin 2"/>
    <property type="match status" value="1"/>
</dbReference>